<dbReference type="Pfam" id="PF01762">
    <property type="entry name" value="Galactosyl_T"/>
    <property type="match status" value="1"/>
</dbReference>
<keyword evidence="5" id="KW-0812">Transmembrane</keyword>
<keyword evidence="12" id="KW-1185">Reference proteome</keyword>
<organism evidence="11 12">
    <name type="scientific">Thamnocephalis sphaerospora</name>
    <dbReference type="NCBI Taxonomy" id="78915"/>
    <lineage>
        <taxon>Eukaryota</taxon>
        <taxon>Fungi</taxon>
        <taxon>Fungi incertae sedis</taxon>
        <taxon>Zoopagomycota</taxon>
        <taxon>Zoopagomycotina</taxon>
        <taxon>Zoopagomycetes</taxon>
        <taxon>Zoopagales</taxon>
        <taxon>Sigmoideomycetaceae</taxon>
        <taxon>Thamnocephalis</taxon>
    </lineage>
</organism>
<dbReference type="InterPro" id="IPR002659">
    <property type="entry name" value="Glyco_trans_31"/>
</dbReference>
<dbReference type="EMBL" id="KZ992455">
    <property type="protein sequence ID" value="RKP10379.1"/>
    <property type="molecule type" value="Genomic_DNA"/>
</dbReference>
<evidence type="ECO:0000256" key="7">
    <source>
        <dbReference type="ARBA" id="ARBA00022989"/>
    </source>
</evidence>
<protein>
    <recommendedName>
        <fullName evidence="10">Hexosyltransferase</fullName>
        <ecNumber evidence="10">2.4.1.-</ecNumber>
    </recommendedName>
</protein>
<evidence type="ECO:0000256" key="5">
    <source>
        <dbReference type="ARBA" id="ARBA00022692"/>
    </source>
</evidence>
<dbReference type="STRING" id="78915.A0A4V1IXA5"/>
<keyword evidence="6" id="KW-0735">Signal-anchor</keyword>
<evidence type="ECO:0000256" key="3">
    <source>
        <dbReference type="ARBA" id="ARBA00022676"/>
    </source>
</evidence>
<dbReference type="InterPro" id="IPR029044">
    <property type="entry name" value="Nucleotide-diphossugar_trans"/>
</dbReference>
<evidence type="ECO:0000256" key="1">
    <source>
        <dbReference type="ARBA" id="ARBA00004323"/>
    </source>
</evidence>
<dbReference type="GO" id="GO:0016758">
    <property type="term" value="F:hexosyltransferase activity"/>
    <property type="evidence" value="ECO:0007669"/>
    <property type="project" value="InterPro"/>
</dbReference>
<evidence type="ECO:0000256" key="6">
    <source>
        <dbReference type="ARBA" id="ARBA00022968"/>
    </source>
</evidence>
<comment type="similarity">
    <text evidence="2 10">Belongs to the glycosyltransferase 31 family.</text>
</comment>
<keyword evidence="4" id="KW-0808">Transferase</keyword>
<reference evidence="12" key="1">
    <citation type="journal article" date="2018" name="Nat. Microbiol.">
        <title>Leveraging single-cell genomics to expand the fungal tree of life.</title>
        <authorList>
            <person name="Ahrendt S.R."/>
            <person name="Quandt C.A."/>
            <person name="Ciobanu D."/>
            <person name="Clum A."/>
            <person name="Salamov A."/>
            <person name="Andreopoulos B."/>
            <person name="Cheng J.F."/>
            <person name="Woyke T."/>
            <person name="Pelin A."/>
            <person name="Henrissat B."/>
            <person name="Reynolds N.K."/>
            <person name="Benny G.L."/>
            <person name="Smith M.E."/>
            <person name="James T.Y."/>
            <person name="Grigoriev I.V."/>
        </authorList>
    </citation>
    <scope>NUCLEOTIDE SEQUENCE [LARGE SCALE GENOMIC DNA]</scope>
    <source>
        <strain evidence="12">RSA 1356</strain>
    </source>
</reference>
<dbReference type="GO" id="GO:0000139">
    <property type="term" value="C:Golgi membrane"/>
    <property type="evidence" value="ECO:0007669"/>
    <property type="project" value="UniProtKB-SubCell"/>
</dbReference>
<accession>A0A4V1IXA5</accession>
<dbReference type="EC" id="2.4.1.-" evidence="10"/>
<dbReference type="SUPFAM" id="SSF53448">
    <property type="entry name" value="Nucleotide-diphospho-sugar transferases"/>
    <property type="match status" value="1"/>
</dbReference>
<evidence type="ECO:0000256" key="2">
    <source>
        <dbReference type="ARBA" id="ARBA00008661"/>
    </source>
</evidence>
<proteinExistence type="inferred from homology"/>
<dbReference type="Gene3D" id="3.90.550.50">
    <property type="match status" value="1"/>
</dbReference>
<keyword evidence="7" id="KW-1133">Transmembrane helix</keyword>
<sequence>MAPSVLMGIITPVGKLERRALLRSVYRASSHPNVTVRFVIGRPKNEDEAILVALEKAAYNDIMELAIDENMDEGKTYHYFQHVARNEPRYDYVMKTDDDVFVNVTNLERSLRPLPREFLYYGYRAGPEEWLGWMSGMGYVLSWDSVAWLVDYQPKTIVGHEDLLMGVWLDEGGRRKNLVRDECLFYQQPNRKGESKMHGYIDETIVVHGIKDDLDWKEALRFFFGSLPAGGKQGPSVPQRSWFS</sequence>
<dbReference type="PANTHER" id="PTHR11214">
    <property type="entry name" value="BETA-1,3-N-ACETYLGLUCOSAMINYLTRANSFERASE"/>
    <property type="match status" value="1"/>
</dbReference>
<evidence type="ECO:0000313" key="11">
    <source>
        <dbReference type="EMBL" id="RKP10379.1"/>
    </source>
</evidence>
<evidence type="ECO:0000256" key="10">
    <source>
        <dbReference type="RuleBase" id="RU363063"/>
    </source>
</evidence>
<keyword evidence="3 10" id="KW-0328">Glycosyltransferase</keyword>
<evidence type="ECO:0000256" key="4">
    <source>
        <dbReference type="ARBA" id="ARBA00022679"/>
    </source>
</evidence>
<evidence type="ECO:0000256" key="8">
    <source>
        <dbReference type="ARBA" id="ARBA00023034"/>
    </source>
</evidence>
<dbReference type="AlphaFoldDB" id="A0A4V1IXA5"/>
<evidence type="ECO:0000313" key="12">
    <source>
        <dbReference type="Proteomes" id="UP000271241"/>
    </source>
</evidence>
<dbReference type="Proteomes" id="UP000271241">
    <property type="component" value="Unassembled WGS sequence"/>
</dbReference>
<dbReference type="PANTHER" id="PTHR11214:SF351">
    <property type="entry name" value="BETA-1,3-GALACTOSYLTRANSFERASE PVG3"/>
    <property type="match status" value="1"/>
</dbReference>
<gene>
    <name evidence="11" type="ORF">THASP1DRAFT_12887</name>
</gene>
<dbReference type="OrthoDB" id="2139606at2759"/>
<keyword evidence="8 10" id="KW-0333">Golgi apparatus</keyword>
<keyword evidence="9" id="KW-0472">Membrane</keyword>
<evidence type="ECO:0000256" key="9">
    <source>
        <dbReference type="ARBA" id="ARBA00023136"/>
    </source>
</evidence>
<name>A0A4V1IXA5_9FUNG</name>
<comment type="subcellular location">
    <subcellularLocation>
        <location evidence="1 10">Golgi apparatus membrane</location>
        <topology evidence="1 10">Single-pass type II membrane protein</topology>
    </subcellularLocation>
</comment>